<accession>A0ABS2FVY7</accession>
<dbReference type="Proteomes" id="UP000719500">
    <property type="component" value="Unassembled WGS sequence"/>
</dbReference>
<evidence type="ECO:0000313" key="1">
    <source>
        <dbReference type="EMBL" id="MBM6851045.1"/>
    </source>
</evidence>
<organism evidence="1 2">
    <name type="scientific">Oscillibacter valericigenes</name>
    <dbReference type="NCBI Taxonomy" id="351091"/>
    <lineage>
        <taxon>Bacteria</taxon>
        <taxon>Bacillati</taxon>
        <taxon>Bacillota</taxon>
        <taxon>Clostridia</taxon>
        <taxon>Eubacteriales</taxon>
        <taxon>Oscillospiraceae</taxon>
        <taxon>Oscillibacter</taxon>
    </lineage>
</organism>
<comment type="caution">
    <text evidence="1">The sequence shown here is derived from an EMBL/GenBank/DDBJ whole genome shotgun (WGS) entry which is preliminary data.</text>
</comment>
<protein>
    <submittedName>
        <fullName evidence="1">DUF4364 family protein</fullName>
    </submittedName>
</protein>
<dbReference type="InterPro" id="IPR025374">
    <property type="entry name" value="DUF4364"/>
</dbReference>
<dbReference type="EMBL" id="JACSNX010000006">
    <property type="protein sequence ID" value="MBM6851045.1"/>
    <property type="molecule type" value="Genomic_DNA"/>
</dbReference>
<gene>
    <name evidence="1" type="ORF">H9X91_06270</name>
</gene>
<proteinExistence type="predicted"/>
<dbReference type="Pfam" id="PF14277">
    <property type="entry name" value="DUF4364"/>
    <property type="match status" value="1"/>
</dbReference>
<evidence type="ECO:0000313" key="2">
    <source>
        <dbReference type="Proteomes" id="UP000719500"/>
    </source>
</evidence>
<name>A0ABS2FVY7_9FIRM</name>
<keyword evidence="2" id="KW-1185">Reference proteome</keyword>
<reference evidence="1 2" key="1">
    <citation type="journal article" date="2021" name="Sci. Rep.">
        <title>The distribution of antibiotic resistance genes in chicken gut microbiota commensals.</title>
        <authorList>
            <person name="Juricova H."/>
            <person name="Matiasovicova J."/>
            <person name="Kubasova T."/>
            <person name="Cejkova D."/>
            <person name="Rychlik I."/>
        </authorList>
    </citation>
    <scope>NUCLEOTIDE SEQUENCE [LARGE SCALE GENOMIC DNA]</scope>
    <source>
        <strain evidence="1 2">An411</strain>
    </source>
</reference>
<sequence length="190" mass="21640">MQFPSAKEVPPVPGFIHDKLEIKFLILYITARVIEPIPFDTVWDLAMCDEGVDYFDFSECLADLVKTGHLTLSADGLYAITDKGLRNSQICESSLPYSVRLRCDKNLSACNRHLRRKSQVKASTEKRPNGTYTVRLELSDDMGSVMDLRLAIPREDMAAMLTERFRKSPERLYGEIMRALMSSEPEEETL</sequence>